<dbReference type="PANTHER" id="PTHR43674">
    <property type="entry name" value="NITRILASE C965.09-RELATED"/>
    <property type="match status" value="1"/>
</dbReference>
<dbReference type="InterPro" id="IPR003010">
    <property type="entry name" value="C-N_Hydrolase"/>
</dbReference>
<dbReference type="PROSITE" id="PS50263">
    <property type="entry name" value="CN_HYDROLASE"/>
    <property type="match status" value="1"/>
</dbReference>
<dbReference type="EMBL" id="BAAAKW010000017">
    <property type="protein sequence ID" value="GAA1212020.1"/>
    <property type="molecule type" value="Genomic_DNA"/>
</dbReference>
<keyword evidence="2" id="KW-0378">Hydrolase</keyword>
<dbReference type="Pfam" id="PF00795">
    <property type="entry name" value="CN_hydrolase"/>
    <property type="match status" value="1"/>
</dbReference>
<reference evidence="4 5" key="1">
    <citation type="journal article" date="2019" name="Int. J. Syst. Evol. Microbiol.">
        <title>The Global Catalogue of Microorganisms (GCM) 10K type strain sequencing project: providing services to taxonomists for standard genome sequencing and annotation.</title>
        <authorList>
            <consortium name="The Broad Institute Genomics Platform"/>
            <consortium name="The Broad Institute Genome Sequencing Center for Infectious Disease"/>
            <person name="Wu L."/>
            <person name="Ma J."/>
        </authorList>
    </citation>
    <scope>NUCLEOTIDE SEQUENCE [LARGE SCALE GENOMIC DNA]</scope>
    <source>
        <strain evidence="4 5">JCM 12762</strain>
    </source>
</reference>
<dbReference type="SUPFAM" id="SSF56317">
    <property type="entry name" value="Carbon-nitrogen hydrolase"/>
    <property type="match status" value="1"/>
</dbReference>
<evidence type="ECO:0000256" key="2">
    <source>
        <dbReference type="ARBA" id="ARBA00022801"/>
    </source>
</evidence>
<evidence type="ECO:0000313" key="4">
    <source>
        <dbReference type="EMBL" id="GAA1212020.1"/>
    </source>
</evidence>
<dbReference type="PANTHER" id="PTHR43674:SF2">
    <property type="entry name" value="BETA-UREIDOPROPIONASE"/>
    <property type="match status" value="1"/>
</dbReference>
<keyword evidence="5" id="KW-1185">Reference proteome</keyword>
<feature type="domain" description="CN hydrolase" evidence="3">
    <location>
        <begin position="6"/>
        <end position="250"/>
    </location>
</feature>
<evidence type="ECO:0000256" key="1">
    <source>
        <dbReference type="ARBA" id="ARBA00010613"/>
    </source>
</evidence>
<dbReference type="InterPro" id="IPR036526">
    <property type="entry name" value="C-N_Hydrolase_sf"/>
</dbReference>
<dbReference type="CDD" id="cd07580">
    <property type="entry name" value="nitrilase_2"/>
    <property type="match status" value="1"/>
</dbReference>
<gene>
    <name evidence="4" type="ORF">GCM10009655_09050</name>
</gene>
<evidence type="ECO:0000313" key="5">
    <source>
        <dbReference type="Proteomes" id="UP001500943"/>
    </source>
</evidence>
<sequence length="284" mass="30380">MTNNMVTVASCQVTLVVGDVEANRQSLRSSIIRAADAGVQVVVLPELANTGYMFTDIDELRAAAEPVDGPTVGEWAALAAERDLIIVGGFAEAGRDGKIYNSAVLVDASGVRACYRKAHLWNTEKADLFTPGSGVPPVVDTAVGRIGVMVCYDLEFPEWVRTVALEGADLLCCPVNWPLYPAPEGERPIEVVKVQAAAATNRMFVAATDRAGRERGQDWLGGSVIVDADGFPLTTLGLGVAGLHIAHVDLSDARNKTISELNDVHADRRPELYFKAERRAHGTA</sequence>
<comment type="similarity">
    <text evidence="1">Belongs to the carbon-nitrogen hydrolase superfamily. NIT1/NIT2 family.</text>
</comment>
<proteinExistence type="inferred from homology"/>
<accession>A0ABN1VJM1</accession>
<evidence type="ECO:0000259" key="3">
    <source>
        <dbReference type="PROSITE" id="PS50263"/>
    </source>
</evidence>
<comment type="caution">
    <text evidence="4">The sequence shown here is derived from an EMBL/GenBank/DDBJ whole genome shotgun (WGS) entry which is preliminary data.</text>
</comment>
<dbReference type="PROSITE" id="PS01227">
    <property type="entry name" value="UPF0012"/>
    <property type="match status" value="1"/>
</dbReference>
<protein>
    <submittedName>
        <fullName evidence="4">Nitrilase family protein</fullName>
    </submittedName>
</protein>
<organism evidence="4 5">
    <name type="scientific">Rhodoglobus aureus</name>
    <dbReference type="NCBI Taxonomy" id="191497"/>
    <lineage>
        <taxon>Bacteria</taxon>
        <taxon>Bacillati</taxon>
        <taxon>Actinomycetota</taxon>
        <taxon>Actinomycetes</taxon>
        <taxon>Micrococcales</taxon>
        <taxon>Microbacteriaceae</taxon>
        <taxon>Rhodoglobus</taxon>
    </lineage>
</organism>
<name>A0ABN1VJM1_9MICO</name>
<dbReference type="Proteomes" id="UP001500943">
    <property type="component" value="Unassembled WGS sequence"/>
</dbReference>
<dbReference type="InterPro" id="IPR001110">
    <property type="entry name" value="UPF0012_CS"/>
</dbReference>
<dbReference type="InterPro" id="IPR050345">
    <property type="entry name" value="Aliph_Amidase/BUP"/>
</dbReference>
<dbReference type="Gene3D" id="3.60.110.10">
    <property type="entry name" value="Carbon-nitrogen hydrolase"/>
    <property type="match status" value="1"/>
</dbReference>
<dbReference type="RefSeq" id="WP_343923577.1">
    <property type="nucleotide sequence ID" value="NZ_BAAAKW010000017.1"/>
</dbReference>